<dbReference type="InterPro" id="IPR000748">
    <property type="entry name" value="PsdUridine_synth_RsuA/RluB/E/F"/>
</dbReference>
<dbReference type="InterPro" id="IPR006145">
    <property type="entry name" value="PsdUridine_synth_RsuA/RluA"/>
</dbReference>
<proteinExistence type="inferred from homology"/>
<name>A0A1V4SK93_RUMHU</name>
<dbReference type="GO" id="GO:0003723">
    <property type="term" value="F:RNA binding"/>
    <property type="evidence" value="ECO:0007669"/>
    <property type="project" value="UniProtKB-KW"/>
</dbReference>
<keyword evidence="2 4" id="KW-0694">RNA-binding</keyword>
<evidence type="ECO:0000313" key="7">
    <source>
        <dbReference type="EMBL" id="OPX43651.1"/>
    </source>
</evidence>
<sequence length="241" mass="26732">MADMRLQKFLAHSGVASRRASEELIREGRVSVNGEIVTGMGVTVGEEDTVSLDGKIISGIEDNEKLYIILHKPVGYVSTARDQFGRPAVTDLVQDVKSRIYPVGRLDYDTSGLLLLTNDGEFTYRLTHPKHEIDKVYRAEVSGIPSQSEIEKFEKGLAIEDYVTSPAKLQLLSAKGGNAAVLVTIHEGKNRQVRKMCEAIGHKVLSLKRISIGPIALGELPEGKWRKLTREEVESLYQYPL</sequence>
<dbReference type="Proteomes" id="UP000191554">
    <property type="component" value="Unassembled WGS sequence"/>
</dbReference>
<dbReference type="NCBIfam" id="TIGR00093">
    <property type="entry name" value="pseudouridine synthase"/>
    <property type="match status" value="1"/>
</dbReference>
<gene>
    <name evidence="7" type="primary">rluB_1</name>
    <name evidence="7" type="ORF">CLHUN_23700</name>
</gene>
<dbReference type="SUPFAM" id="SSF55120">
    <property type="entry name" value="Pseudouridine synthase"/>
    <property type="match status" value="1"/>
</dbReference>
<comment type="similarity">
    <text evidence="1 5">Belongs to the pseudouridine synthase RsuA family.</text>
</comment>
<dbReference type="Pfam" id="PF00849">
    <property type="entry name" value="PseudoU_synth_2"/>
    <property type="match status" value="1"/>
</dbReference>
<dbReference type="PROSITE" id="PS01149">
    <property type="entry name" value="PSI_RSU"/>
    <property type="match status" value="1"/>
</dbReference>
<dbReference type="SUPFAM" id="SSF55174">
    <property type="entry name" value="Alpha-L RNA-binding motif"/>
    <property type="match status" value="1"/>
</dbReference>
<dbReference type="EMBL" id="MZGX01000015">
    <property type="protein sequence ID" value="OPX43651.1"/>
    <property type="molecule type" value="Genomic_DNA"/>
</dbReference>
<dbReference type="EC" id="5.4.99.-" evidence="5"/>
<dbReference type="Pfam" id="PF01479">
    <property type="entry name" value="S4"/>
    <property type="match status" value="1"/>
</dbReference>
<dbReference type="Gene3D" id="3.30.70.1560">
    <property type="entry name" value="Alpha-L RNA-binding motif"/>
    <property type="match status" value="1"/>
</dbReference>
<dbReference type="FunFam" id="3.30.70.1560:FF:000001">
    <property type="entry name" value="Pseudouridine synthase"/>
    <property type="match status" value="1"/>
</dbReference>
<dbReference type="AlphaFoldDB" id="A0A1V4SK93"/>
<dbReference type="InterPro" id="IPR020094">
    <property type="entry name" value="TruA/RsuA/RluB/E/F_N"/>
</dbReference>
<dbReference type="Gene3D" id="3.30.70.580">
    <property type="entry name" value="Pseudouridine synthase I, catalytic domain, N-terminal subdomain"/>
    <property type="match status" value="1"/>
</dbReference>
<dbReference type="SMART" id="SM00363">
    <property type="entry name" value="S4"/>
    <property type="match status" value="1"/>
</dbReference>
<keyword evidence="8" id="KW-1185">Reference proteome</keyword>
<dbReference type="GO" id="GO:0120159">
    <property type="term" value="F:rRNA pseudouridine synthase activity"/>
    <property type="evidence" value="ECO:0007669"/>
    <property type="project" value="UniProtKB-ARBA"/>
</dbReference>
<keyword evidence="3 5" id="KW-0413">Isomerase</keyword>
<evidence type="ECO:0000256" key="5">
    <source>
        <dbReference type="RuleBase" id="RU003887"/>
    </source>
</evidence>
<accession>A0A1V4SK93</accession>
<dbReference type="RefSeq" id="WP_080064803.1">
    <property type="nucleotide sequence ID" value="NZ_MZGX01000015.1"/>
</dbReference>
<dbReference type="CDD" id="cd02870">
    <property type="entry name" value="PseudoU_synth_RsuA_like"/>
    <property type="match status" value="1"/>
</dbReference>
<reference evidence="7 8" key="1">
    <citation type="submission" date="2017-03" db="EMBL/GenBank/DDBJ databases">
        <title>Genome sequence of Clostridium hungatei DSM 14427.</title>
        <authorList>
            <person name="Poehlein A."/>
            <person name="Daniel R."/>
        </authorList>
    </citation>
    <scope>NUCLEOTIDE SEQUENCE [LARGE SCALE GENOMIC DNA]</scope>
    <source>
        <strain evidence="7 8">DSM 14427</strain>
    </source>
</reference>
<organism evidence="7 8">
    <name type="scientific">Ruminiclostridium hungatei</name>
    <name type="common">Clostridium hungatei</name>
    <dbReference type="NCBI Taxonomy" id="48256"/>
    <lineage>
        <taxon>Bacteria</taxon>
        <taxon>Bacillati</taxon>
        <taxon>Bacillota</taxon>
        <taxon>Clostridia</taxon>
        <taxon>Eubacteriales</taxon>
        <taxon>Oscillospiraceae</taxon>
        <taxon>Ruminiclostridium</taxon>
    </lineage>
</organism>
<comment type="caution">
    <text evidence="7">The sequence shown here is derived from an EMBL/GenBank/DDBJ whole genome shotgun (WGS) entry which is preliminary data.</text>
</comment>
<dbReference type="FunFam" id="3.10.290.10:FF:000003">
    <property type="entry name" value="Pseudouridine synthase"/>
    <property type="match status" value="1"/>
</dbReference>
<evidence type="ECO:0000256" key="4">
    <source>
        <dbReference type="PROSITE-ProRule" id="PRU00182"/>
    </source>
</evidence>
<dbReference type="InterPro" id="IPR002942">
    <property type="entry name" value="S4_RNA-bd"/>
</dbReference>
<dbReference type="STRING" id="48256.CLHUN_23700"/>
<evidence type="ECO:0000259" key="6">
    <source>
        <dbReference type="SMART" id="SM00363"/>
    </source>
</evidence>
<dbReference type="PROSITE" id="PS50889">
    <property type="entry name" value="S4"/>
    <property type="match status" value="1"/>
</dbReference>
<evidence type="ECO:0000313" key="8">
    <source>
        <dbReference type="Proteomes" id="UP000191554"/>
    </source>
</evidence>
<dbReference type="InterPro" id="IPR042092">
    <property type="entry name" value="PsdUridine_s_RsuA/RluB/E/F_cat"/>
</dbReference>
<dbReference type="GO" id="GO:0005829">
    <property type="term" value="C:cytosol"/>
    <property type="evidence" value="ECO:0007669"/>
    <property type="project" value="UniProtKB-ARBA"/>
</dbReference>
<dbReference type="PANTHER" id="PTHR47683">
    <property type="entry name" value="PSEUDOURIDINE SYNTHASE FAMILY PROTEIN-RELATED"/>
    <property type="match status" value="1"/>
</dbReference>
<dbReference type="InterPro" id="IPR050343">
    <property type="entry name" value="RsuA_PseudoU_synthase"/>
</dbReference>
<dbReference type="CDD" id="cd00165">
    <property type="entry name" value="S4"/>
    <property type="match status" value="1"/>
</dbReference>
<dbReference type="GO" id="GO:0000455">
    <property type="term" value="P:enzyme-directed rRNA pseudouridine synthesis"/>
    <property type="evidence" value="ECO:0007669"/>
    <property type="project" value="UniProtKB-ARBA"/>
</dbReference>
<dbReference type="InterPro" id="IPR036986">
    <property type="entry name" value="S4_RNA-bd_sf"/>
</dbReference>
<dbReference type="InterPro" id="IPR018496">
    <property type="entry name" value="PsdUridine_synth_RsuA/RluB_CS"/>
</dbReference>
<dbReference type="PANTHER" id="PTHR47683:SF2">
    <property type="entry name" value="RNA-BINDING S4 DOMAIN-CONTAINING PROTEIN"/>
    <property type="match status" value="1"/>
</dbReference>
<dbReference type="Gene3D" id="3.10.290.10">
    <property type="entry name" value="RNA-binding S4 domain"/>
    <property type="match status" value="1"/>
</dbReference>
<feature type="domain" description="RNA-binding S4" evidence="6">
    <location>
        <begin position="4"/>
        <end position="65"/>
    </location>
</feature>
<protein>
    <recommendedName>
        <fullName evidence="5">Pseudouridine synthase</fullName>
        <ecNumber evidence="5">5.4.99.-</ecNumber>
    </recommendedName>
</protein>
<evidence type="ECO:0000256" key="3">
    <source>
        <dbReference type="ARBA" id="ARBA00023235"/>
    </source>
</evidence>
<evidence type="ECO:0000256" key="2">
    <source>
        <dbReference type="ARBA" id="ARBA00022884"/>
    </source>
</evidence>
<evidence type="ECO:0000256" key="1">
    <source>
        <dbReference type="ARBA" id="ARBA00008348"/>
    </source>
</evidence>
<dbReference type="InterPro" id="IPR020103">
    <property type="entry name" value="PsdUridine_synth_cat_dom_sf"/>
</dbReference>
<dbReference type="OrthoDB" id="9807213at2"/>